<dbReference type="PANTHER" id="PTHR35936">
    <property type="entry name" value="MEMBRANE-BOUND LYTIC MUREIN TRANSGLYCOSYLASE F"/>
    <property type="match status" value="1"/>
</dbReference>
<dbReference type="SUPFAM" id="SSF53955">
    <property type="entry name" value="Lysozyme-like"/>
    <property type="match status" value="1"/>
</dbReference>
<evidence type="ECO:0000256" key="2">
    <source>
        <dbReference type="ARBA" id="ARBA00022729"/>
    </source>
</evidence>
<dbReference type="Proteomes" id="UP000292262">
    <property type="component" value="Unassembled WGS sequence"/>
</dbReference>
<proteinExistence type="predicted"/>
<dbReference type="EMBL" id="SGXE01000002">
    <property type="protein sequence ID" value="RZS93944.1"/>
    <property type="molecule type" value="Genomic_DNA"/>
</dbReference>
<name>A0A4Q7P2F5_9FLAO</name>
<dbReference type="SMART" id="SM00062">
    <property type="entry name" value="PBPb"/>
    <property type="match status" value="1"/>
</dbReference>
<protein>
    <submittedName>
        <fullName evidence="5">Membrane-bound lytic murein transglycosylase F</fullName>
    </submittedName>
</protein>
<keyword evidence="3" id="KW-0998">Cell outer membrane</keyword>
<dbReference type="RefSeq" id="WP_130287043.1">
    <property type="nucleotide sequence ID" value="NZ_SGXE01000002.1"/>
</dbReference>
<accession>A0A4Q7P2F5</accession>
<evidence type="ECO:0000313" key="5">
    <source>
        <dbReference type="EMBL" id="RZS93944.1"/>
    </source>
</evidence>
<dbReference type="PROSITE" id="PS51257">
    <property type="entry name" value="PROKAR_LIPOPROTEIN"/>
    <property type="match status" value="1"/>
</dbReference>
<evidence type="ECO:0000256" key="3">
    <source>
        <dbReference type="ARBA" id="ARBA00023237"/>
    </source>
</evidence>
<dbReference type="CDD" id="cd01009">
    <property type="entry name" value="PBP2_YfhD_N"/>
    <property type="match status" value="1"/>
</dbReference>
<reference evidence="5 6" key="1">
    <citation type="submission" date="2019-02" db="EMBL/GenBank/DDBJ databases">
        <title>Genomic Encyclopedia of Type Strains, Phase IV (KMG-IV): sequencing the most valuable type-strain genomes for metagenomic binning, comparative biology and taxonomic classification.</title>
        <authorList>
            <person name="Goeker M."/>
        </authorList>
    </citation>
    <scope>NUCLEOTIDE SEQUENCE [LARGE SCALE GENOMIC DNA]</scope>
    <source>
        <strain evidence="5 6">DSM 17196</strain>
    </source>
</reference>
<organism evidence="5 6">
    <name type="scientific">Aquimarina brevivitae</name>
    <dbReference type="NCBI Taxonomy" id="323412"/>
    <lineage>
        <taxon>Bacteria</taxon>
        <taxon>Pseudomonadati</taxon>
        <taxon>Bacteroidota</taxon>
        <taxon>Flavobacteriia</taxon>
        <taxon>Flavobacteriales</taxon>
        <taxon>Flavobacteriaceae</taxon>
        <taxon>Aquimarina</taxon>
    </lineage>
</organism>
<dbReference type="InterPro" id="IPR023346">
    <property type="entry name" value="Lysozyme-like_dom_sf"/>
</dbReference>
<keyword evidence="2" id="KW-0732">Signal</keyword>
<evidence type="ECO:0000313" key="6">
    <source>
        <dbReference type="Proteomes" id="UP000292262"/>
    </source>
</evidence>
<dbReference type="InterPro" id="IPR001638">
    <property type="entry name" value="Solute-binding_3/MltF_N"/>
</dbReference>
<dbReference type="Pfam" id="PF00497">
    <property type="entry name" value="SBP_bac_3"/>
    <property type="match status" value="1"/>
</dbReference>
<comment type="subcellular location">
    <subcellularLocation>
        <location evidence="1">Cell outer membrane</location>
        <topology evidence="1">Peripheral membrane protein</topology>
    </subcellularLocation>
</comment>
<dbReference type="AlphaFoldDB" id="A0A4Q7P2F5"/>
<dbReference type="Gene3D" id="3.40.190.10">
    <property type="entry name" value="Periplasmic binding protein-like II"/>
    <property type="match status" value="2"/>
</dbReference>
<sequence>MKHYYLIILTLITLLCSCNTDKEQANKIIPKEPVSRDLAAIQKSGKLKVLITYSSTSYFLYRGQPMGFEYELLERLAAHLDLELELVLVKNMDSIFHNLNEGEADMIAHGLTITKDRKKEVSFTEYLYLTQQVLVQKKPDNWRSLRWNTLEDSLYHNAIDLIGDTVAVRENSSYIKRIENLSRELGGPIYIDTLSGTLSTEEIIKKVADGELKYTVADKNLANVNATYNPILNVNVPLSLSQRIAWAVRKNSPQLLEAINQWIAQEKKEAPYHVIYNRYFKNKRDYRRRIQSEFMSINGNKISEYDGIIKKYADTIGWDWRLITSLIYQESRFKNDSQSWTGAQGLMQLMPSTALSLGVNNLNDPAQNIKGGITYLQQNYEKFTEVKDSLQRIKFTMAAYNCGYYHIKDAQFLAQQENLNPHIWDDHVEKMVLALTYPSNYNKPGVKYGYVRGIEPVNYVKQIMERYEHYKKFIAQE</sequence>
<dbReference type="GO" id="GO:0009279">
    <property type="term" value="C:cell outer membrane"/>
    <property type="evidence" value="ECO:0007669"/>
    <property type="project" value="UniProtKB-SubCell"/>
</dbReference>
<feature type="domain" description="Solute-binding protein family 3/N-terminal" evidence="4">
    <location>
        <begin position="46"/>
        <end position="283"/>
    </location>
</feature>
<keyword evidence="3" id="KW-0472">Membrane</keyword>
<evidence type="ECO:0000256" key="1">
    <source>
        <dbReference type="ARBA" id="ARBA00004339"/>
    </source>
</evidence>
<dbReference type="CDD" id="cd13403">
    <property type="entry name" value="MLTF-like"/>
    <property type="match status" value="1"/>
</dbReference>
<evidence type="ECO:0000259" key="4">
    <source>
        <dbReference type="SMART" id="SM00062"/>
    </source>
</evidence>
<dbReference type="Gene3D" id="1.10.530.10">
    <property type="match status" value="1"/>
</dbReference>
<comment type="caution">
    <text evidence="5">The sequence shown here is derived from an EMBL/GenBank/DDBJ whole genome shotgun (WGS) entry which is preliminary data.</text>
</comment>
<dbReference type="InterPro" id="IPR008258">
    <property type="entry name" value="Transglycosylase_SLT_dom_1"/>
</dbReference>
<dbReference type="SUPFAM" id="SSF53850">
    <property type="entry name" value="Periplasmic binding protein-like II"/>
    <property type="match status" value="1"/>
</dbReference>
<dbReference type="Pfam" id="PF01464">
    <property type="entry name" value="SLT"/>
    <property type="match status" value="1"/>
</dbReference>
<dbReference type="OrthoDB" id="9815002at2"/>
<keyword evidence="6" id="KW-1185">Reference proteome</keyword>
<gene>
    <name evidence="5" type="ORF">EV197_2525</name>
</gene>